<dbReference type="AlphaFoldDB" id="A0A024P5S2"/>
<organism evidence="2 3">
    <name type="scientific">Halobacillus karajensis</name>
    <dbReference type="NCBI Taxonomy" id="195088"/>
    <lineage>
        <taxon>Bacteria</taxon>
        <taxon>Bacillati</taxon>
        <taxon>Bacillota</taxon>
        <taxon>Bacilli</taxon>
        <taxon>Bacillales</taxon>
        <taxon>Bacillaceae</taxon>
        <taxon>Halobacillus</taxon>
    </lineage>
</organism>
<keyword evidence="3" id="KW-1185">Reference proteome</keyword>
<accession>A0A024P5S2</accession>
<name>A0A024P5S2_9BACI</name>
<evidence type="ECO:0000313" key="3">
    <source>
        <dbReference type="Proteomes" id="UP000028868"/>
    </source>
</evidence>
<dbReference type="RefSeq" id="WP_035507996.1">
    <property type="nucleotide sequence ID" value="NZ_CCDH010000003.1"/>
</dbReference>
<evidence type="ECO:0000313" key="2">
    <source>
        <dbReference type="EMBL" id="CDQ23667.1"/>
    </source>
</evidence>
<proteinExistence type="predicted"/>
<reference evidence="2 3" key="2">
    <citation type="submission" date="2014-05" db="EMBL/GenBank/DDBJ databases">
        <title>Draft genome sequence of Halobacillus karajensis HK-03.</title>
        <authorList>
            <person name="Khelaifia S."/>
            <person name="Croce O."/>
            <person name="Lagier J.C."/>
            <person name="Raoult D."/>
        </authorList>
    </citation>
    <scope>NUCLEOTIDE SEQUENCE [LARGE SCALE GENOMIC DNA]</scope>
    <source>
        <strain evidence="2 3">HD-03</strain>
    </source>
</reference>
<evidence type="ECO:0000256" key="1">
    <source>
        <dbReference type="SAM" id="SignalP"/>
    </source>
</evidence>
<evidence type="ECO:0008006" key="4">
    <source>
        <dbReference type="Google" id="ProtNLM"/>
    </source>
</evidence>
<dbReference type="EMBL" id="CCDI010000002">
    <property type="protein sequence ID" value="CDQ23667.1"/>
    <property type="molecule type" value="Genomic_DNA"/>
</dbReference>
<dbReference type="Proteomes" id="UP000028868">
    <property type="component" value="Unassembled WGS sequence"/>
</dbReference>
<reference evidence="3" key="1">
    <citation type="submission" date="2014-03" db="EMBL/GenBank/DDBJ databases">
        <authorList>
            <person name="Urmite Genomes U."/>
        </authorList>
    </citation>
    <scope>NUCLEOTIDE SEQUENCE [LARGE SCALE GENOMIC DNA]</scope>
    <source>
        <strain evidence="3">HD-03</strain>
    </source>
</reference>
<protein>
    <recommendedName>
        <fullName evidence="4">DUF4367 domain-containing protein</fullName>
    </recommendedName>
</protein>
<keyword evidence="1" id="KW-0732">Signal</keyword>
<feature type="signal peptide" evidence="1">
    <location>
        <begin position="1"/>
        <end position="27"/>
    </location>
</feature>
<comment type="caution">
    <text evidence="2">The sequence shown here is derived from an EMBL/GenBank/DDBJ whole genome shotgun (WGS) entry which is preliminary data.</text>
</comment>
<sequence>MWKKTINILGAATLFASLFLIPSINEAQEQKPANSEVRSYPKDTYNKLGFTSVEQSLKNFKKVHNNGVSLPNDFEKKLPFKVTHSFGRMENDKSVRLEFLNPTSNDLLVLQISEEKEFFPKSDSEKVSKLKNGTTYFHNLDSKGVYTFRFKNDGLGYVLMADRNNHLELSDFENIATLITKQR</sequence>
<gene>
    <name evidence="2" type="ORF">BN983_01918</name>
</gene>
<feature type="chain" id="PRO_5001532575" description="DUF4367 domain-containing protein" evidence="1">
    <location>
        <begin position="28"/>
        <end position="183"/>
    </location>
</feature>
<dbReference type="OrthoDB" id="2944028at2"/>